<evidence type="ECO:0000313" key="1">
    <source>
        <dbReference type="EMBL" id="KAF2797582.1"/>
    </source>
</evidence>
<name>A0A6A6XMM3_9PLEO</name>
<proteinExistence type="predicted"/>
<protein>
    <recommendedName>
        <fullName evidence="3">Protein NO VEIN C-terminal domain-containing protein</fullName>
    </recommendedName>
</protein>
<accession>A0A6A6XMM3</accession>
<evidence type="ECO:0000313" key="2">
    <source>
        <dbReference type="Proteomes" id="UP000799757"/>
    </source>
</evidence>
<organism evidence="1 2">
    <name type="scientific">Melanomma pulvis-pyrius CBS 109.77</name>
    <dbReference type="NCBI Taxonomy" id="1314802"/>
    <lineage>
        <taxon>Eukaryota</taxon>
        <taxon>Fungi</taxon>
        <taxon>Dikarya</taxon>
        <taxon>Ascomycota</taxon>
        <taxon>Pezizomycotina</taxon>
        <taxon>Dothideomycetes</taxon>
        <taxon>Pleosporomycetidae</taxon>
        <taxon>Pleosporales</taxon>
        <taxon>Melanommataceae</taxon>
        <taxon>Melanomma</taxon>
    </lineage>
</organism>
<keyword evidence="2" id="KW-1185">Reference proteome</keyword>
<dbReference type="Proteomes" id="UP000799757">
    <property type="component" value="Unassembled WGS sequence"/>
</dbReference>
<sequence length="231" mass="27200">MKADAEFVRLLDHIMSAAARAQFPSQIMDMSNIRNALPDIGKSPGPFKFLAPTNFVRDCKVGAAGELFVFCLLESVLRGKDKIYTGDWRSNMRNLVKQHHPQFKDWPDWTERETADIVFPDEHGALTYLLIQNGYLDYNLWYNQRPEYLIEVKSSLSDKNKEFYLSSDQYRRMQEYSTPLPSSTQRPKIYMIARVSNLQERDIDMRIYMDPETLRKNNKLRFRQVWAVEEV</sequence>
<dbReference type="EMBL" id="MU001803">
    <property type="protein sequence ID" value="KAF2797582.1"/>
    <property type="molecule type" value="Genomic_DNA"/>
</dbReference>
<dbReference type="OrthoDB" id="1262810at2759"/>
<reference evidence="1" key="1">
    <citation type="journal article" date="2020" name="Stud. Mycol.">
        <title>101 Dothideomycetes genomes: a test case for predicting lifestyles and emergence of pathogens.</title>
        <authorList>
            <person name="Haridas S."/>
            <person name="Albert R."/>
            <person name="Binder M."/>
            <person name="Bloem J."/>
            <person name="Labutti K."/>
            <person name="Salamov A."/>
            <person name="Andreopoulos B."/>
            <person name="Baker S."/>
            <person name="Barry K."/>
            <person name="Bills G."/>
            <person name="Bluhm B."/>
            <person name="Cannon C."/>
            <person name="Castanera R."/>
            <person name="Culley D."/>
            <person name="Daum C."/>
            <person name="Ezra D."/>
            <person name="Gonzalez J."/>
            <person name="Henrissat B."/>
            <person name="Kuo A."/>
            <person name="Liang C."/>
            <person name="Lipzen A."/>
            <person name="Lutzoni F."/>
            <person name="Magnuson J."/>
            <person name="Mondo S."/>
            <person name="Nolan M."/>
            <person name="Ohm R."/>
            <person name="Pangilinan J."/>
            <person name="Park H.-J."/>
            <person name="Ramirez L."/>
            <person name="Alfaro M."/>
            <person name="Sun H."/>
            <person name="Tritt A."/>
            <person name="Yoshinaga Y."/>
            <person name="Zwiers L.-H."/>
            <person name="Turgeon B."/>
            <person name="Goodwin S."/>
            <person name="Spatafora J."/>
            <person name="Crous P."/>
            <person name="Grigoriev I."/>
        </authorList>
    </citation>
    <scope>NUCLEOTIDE SEQUENCE</scope>
    <source>
        <strain evidence="1">CBS 109.77</strain>
    </source>
</reference>
<dbReference type="AlphaFoldDB" id="A0A6A6XMM3"/>
<gene>
    <name evidence="1" type="ORF">K505DRAFT_372354</name>
</gene>
<evidence type="ECO:0008006" key="3">
    <source>
        <dbReference type="Google" id="ProtNLM"/>
    </source>
</evidence>